<reference evidence="1 2" key="1">
    <citation type="submission" date="2019-07" db="EMBL/GenBank/DDBJ databases">
        <title>Genomic Encyclopedia of Archaeal and Bacterial Type Strains, Phase II (KMG-II): from individual species to whole genera.</title>
        <authorList>
            <person name="Goeker M."/>
        </authorList>
    </citation>
    <scope>NUCLEOTIDE SEQUENCE [LARGE SCALE GENOMIC DNA]</scope>
    <source>
        <strain evidence="1 2">DSM 21935</strain>
    </source>
</reference>
<name>A0A5D3YM78_9BACT</name>
<dbReference type="AlphaFoldDB" id="A0A5D3YM78"/>
<dbReference type="Pfam" id="PF10722">
    <property type="entry name" value="YbjN"/>
    <property type="match status" value="1"/>
</dbReference>
<evidence type="ECO:0000313" key="1">
    <source>
        <dbReference type="EMBL" id="TYP94862.1"/>
    </source>
</evidence>
<sequence length="160" mass="18136">MENLIDEYLQEAGIPASKQYDEDGDVLYFTEFELESGTFRLTIIISSEYQNVTLLLNAPIKVPPPKRGEIAEYIARANFHCYEGNIMLDFSDGTLAYKSSLRYDPAEDNSHIRYQLNVSLGMAFDEMETHFPGILSVIYNDELPDYAHGNAVLGTRPELN</sequence>
<evidence type="ECO:0000313" key="2">
    <source>
        <dbReference type="Proteomes" id="UP000324595"/>
    </source>
</evidence>
<dbReference type="InterPro" id="IPR019660">
    <property type="entry name" value="Put_sensory_transdc_reg_YbjN"/>
</dbReference>
<proteinExistence type="predicted"/>
<dbReference type="Proteomes" id="UP000324595">
    <property type="component" value="Unassembled WGS sequence"/>
</dbReference>
<keyword evidence="2" id="KW-1185">Reference proteome</keyword>
<comment type="caution">
    <text evidence="1">The sequence shown here is derived from an EMBL/GenBank/DDBJ whole genome shotgun (WGS) entry which is preliminary data.</text>
</comment>
<protein>
    <submittedName>
        <fullName evidence="1">Putative sensory transduction regulator</fullName>
    </submittedName>
</protein>
<dbReference type="EMBL" id="VNHY01000001">
    <property type="protein sequence ID" value="TYP94862.1"/>
    <property type="molecule type" value="Genomic_DNA"/>
</dbReference>
<organism evidence="1 2">
    <name type="scientific">Fodinibius salinus</name>
    <dbReference type="NCBI Taxonomy" id="860790"/>
    <lineage>
        <taxon>Bacteria</taxon>
        <taxon>Pseudomonadati</taxon>
        <taxon>Balneolota</taxon>
        <taxon>Balneolia</taxon>
        <taxon>Balneolales</taxon>
        <taxon>Balneolaceae</taxon>
        <taxon>Fodinibius</taxon>
    </lineage>
</organism>
<accession>A0A5D3YM78</accession>
<dbReference type="RefSeq" id="WP_170245538.1">
    <property type="nucleotide sequence ID" value="NZ_VNHY01000001.1"/>
</dbReference>
<gene>
    <name evidence="1" type="ORF">LX73_0152</name>
</gene>